<organism evidence="3 4">
    <name type="scientific">Pseudodonghicola flavimaris</name>
    <dbReference type="NCBI Taxonomy" id="3050036"/>
    <lineage>
        <taxon>Bacteria</taxon>
        <taxon>Pseudomonadati</taxon>
        <taxon>Pseudomonadota</taxon>
        <taxon>Alphaproteobacteria</taxon>
        <taxon>Rhodobacterales</taxon>
        <taxon>Paracoccaceae</taxon>
        <taxon>Pseudodonghicola</taxon>
    </lineage>
</organism>
<evidence type="ECO:0000256" key="1">
    <source>
        <dbReference type="ARBA" id="ARBA00005622"/>
    </source>
</evidence>
<protein>
    <submittedName>
        <fullName evidence="3">Alpha/beta hydrolase-fold protein</fullName>
    </submittedName>
</protein>
<evidence type="ECO:0000313" key="4">
    <source>
        <dbReference type="Proteomes" id="UP001243757"/>
    </source>
</evidence>
<dbReference type="InterPro" id="IPR000801">
    <property type="entry name" value="Esterase-like"/>
</dbReference>
<dbReference type="Proteomes" id="UP001243757">
    <property type="component" value="Unassembled WGS sequence"/>
</dbReference>
<dbReference type="EMBL" id="JASNJD010000004">
    <property type="protein sequence ID" value="MDK3017477.1"/>
    <property type="molecule type" value="Genomic_DNA"/>
</dbReference>
<accession>A0ABT7EYQ2</accession>
<evidence type="ECO:0000313" key="3">
    <source>
        <dbReference type="EMBL" id="MDK3017477.1"/>
    </source>
</evidence>
<dbReference type="PANTHER" id="PTHR40841:SF2">
    <property type="entry name" value="SIDEROPHORE-DEGRADING ESTERASE (EUROFUNG)"/>
    <property type="match status" value="1"/>
</dbReference>
<name>A0ABT7EYQ2_9RHOB</name>
<proteinExistence type="inferred from homology"/>
<comment type="similarity">
    <text evidence="1">Belongs to the esterase D family.</text>
</comment>
<dbReference type="InterPro" id="IPR052558">
    <property type="entry name" value="Siderophore_Hydrolase_D"/>
</dbReference>
<keyword evidence="4" id="KW-1185">Reference proteome</keyword>
<dbReference type="Gene3D" id="3.40.50.1820">
    <property type="entry name" value="alpha/beta hydrolase"/>
    <property type="match status" value="1"/>
</dbReference>
<comment type="caution">
    <text evidence="3">The sequence shown here is derived from an EMBL/GenBank/DDBJ whole genome shotgun (WGS) entry which is preliminary data.</text>
</comment>
<dbReference type="GO" id="GO:0016787">
    <property type="term" value="F:hydrolase activity"/>
    <property type="evidence" value="ECO:0007669"/>
    <property type="project" value="UniProtKB-KW"/>
</dbReference>
<reference evidence="3 4" key="1">
    <citation type="submission" date="2023-05" db="EMBL/GenBank/DDBJ databases">
        <title>Pseudodonghicola sp. nov.</title>
        <authorList>
            <person name="Huang J."/>
        </authorList>
    </citation>
    <scope>NUCLEOTIDE SEQUENCE [LARGE SCALE GENOMIC DNA]</scope>
    <source>
        <strain evidence="3 4">IC7</strain>
    </source>
</reference>
<dbReference type="Pfam" id="PF00756">
    <property type="entry name" value="Esterase"/>
    <property type="match status" value="1"/>
</dbReference>
<dbReference type="SUPFAM" id="SSF53474">
    <property type="entry name" value="alpha/beta-Hydrolases"/>
    <property type="match status" value="1"/>
</dbReference>
<keyword evidence="2 3" id="KW-0378">Hydrolase</keyword>
<dbReference type="RefSeq" id="WP_284480293.1">
    <property type="nucleotide sequence ID" value="NZ_JASNJD010000004.1"/>
</dbReference>
<evidence type="ECO:0000256" key="2">
    <source>
        <dbReference type="ARBA" id="ARBA00022801"/>
    </source>
</evidence>
<dbReference type="InterPro" id="IPR029058">
    <property type="entry name" value="AB_hydrolase_fold"/>
</dbReference>
<dbReference type="PANTHER" id="PTHR40841">
    <property type="entry name" value="SIDEROPHORE TRIACETYLFUSARININE C ESTERASE"/>
    <property type="match status" value="1"/>
</dbReference>
<gene>
    <name evidence="3" type="ORF">QO033_07295</name>
</gene>
<sequence>MATSLSMLGFATDLPAQQGPEPIPGAETFGPRWQPAGTAQFDLGPAEGRFRILVSLPDQPPPEEGYGIIYALDAGWTFGTLRDAVRMRASPYAHSGARPTVVVGIGWPTDTLIDFDRRGPDLVGQGTEGPGRAATLELIETVLIPRVETALPVDPAHRMILGHSFGGAFALQARAERPGLFSHIAAGSPSIWTDAEALFAAAGPGGAPVLITIGGLETPERAAATGAPADRIARLIERDMFGRAERMAADLGADFVVFDDVGHGASVTAFLARAVAFLWAAE</sequence>